<dbReference type="RefSeq" id="WP_378070682.1">
    <property type="nucleotide sequence ID" value="NZ_JBHSBL010000021.1"/>
</dbReference>
<feature type="compositionally biased region" description="Basic residues" evidence="1">
    <location>
        <begin position="298"/>
        <end position="316"/>
    </location>
</feature>
<feature type="transmembrane region" description="Helical" evidence="2">
    <location>
        <begin position="419"/>
        <end position="440"/>
    </location>
</feature>
<proteinExistence type="predicted"/>
<organism evidence="3 4">
    <name type="scientific">Actinoplanes subglobosus</name>
    <dbReference type="NCBI Taxonomy" id="1547892"/>
    <lineage>
        <taxon>Bacteria</taxon>
        <taxon>Bacillati</taxon>
        <taxon>Actinomycetota</taxon>
        <taxon>Actinomycetes</taxon>
        <taxon>Micromonosporales</taxon>
        <taxon>Micromonosporaceae</taxon>
        <taxon>Actinoplanes</taxon>
    </lineage>
</organism>
<sequence length="446" mass="45277">MGIVLAACWSPSAAAAHPLDEVVQLVHLVPGAATLAVELAVTPGPLVGPAFARTADTDGNSQLSPAETETLTGRLTASLGVRVDGAGSPLTVTGTAVPPYEVLAAGGTATVTATAPMPAGAGRFEVVQAFDPGQPTTVEFDVVLDREAGRGPEEITRSDDGRAVTVRLGRGGDAAPGSGTGRTMLDALRKPLSSPWALLLLIGACAVLGGLHALTPGHGKTMLAAYLVGTRGTPGQALALGGIITITHTGSVLLLGAAVLLAGHYVVPGVLTPALQAATGLIVLVLGLRLTRRRWSDRHQTHPAHAHSHHYHHHHGPDRGHLNGHVVQVLDTAPATARTRIRELAVMGAAGGMIPCPEALGVLILATGLNRTALGLGMIVAFSAGLAAVLVALGLALVTARDRVTVFRPSAGGTLLTRLPLLSATLVTALGVAMTVTGLLDLPPFR</sequence>
<feature type="region of interest" description="Disordered" evidence="1">
    <location>
        <begin position="298"/>
        <end position="318"/>
    </location>
</feature>
<gene>
    <name evidence="3" type="ORF">ACFO0C_33120</name>
</gene>
<dbReference type="InterPro" id="IPR051224">
    <property type="entry name" value="NiCoT_RcnA"/>
</dbReference>
<dbReference type="EMBL" id="JBHSBL010000021">
    <property type="protein sequence ID" value="MFC4069792.1"/>
    <property type="molecule type" value="Genomic_DNA"/>
</dbReference>
<evidence type="ECO:0000313" key="4">
    <source>
        <dbReference type="Proteomes" id="UP001595867"/>
    </source>
</evidence>
<dbReference type="Proteomes" id="UP001595867">
    <property type="component" value="Unassembled WGS sequence"/>
</dbReference>
<feature type="transmembrane region" description="Helical" evidence="2">
    <location>
        <begin position="237"/>
        <end position="259"/>
    </location>
</feature>
<protein>
    <submittedName>
        <fullName evidence="3">Nickel/cobalt transporter</fullName>
    </submittedName>
</protein>
<evidence type="ECO:0000256" key="2">
    <source>
        <dbReference type="SAM" id="Phobius"/>
    </source>
</evidence>
<comment type="caution">
    <text evidence="3">The sequence shown here is derived from an EMBL/GenBank/DDBJ whole genome shotgun (WGS) entry which is preliminary data.</text>
</comment>
<dbReference type="PANTHER" id="PTHR40659:SF1">
    <property type="entry name" value="NICKEL_COBALT EFFLUX SYSTEM RCNA"/>
    <property type="match status" value="1"/>
</dbReference>
<keyword evidence="4" id="KW-1185">Reference proteome</keyword>
<evidence type="ECO:0000256" key="1">
    <source>
        <dbReference type="SAM" id="MobiDB-lite"/>
    </source>
</evidence>
<keyword evidence="2" id="KW-0812">Transmembrane</keyword>
<feature type="transmembrane region" description="Helical" evidence="2">
    <location>
        <begin position="373"/>
        <end position="398"/>
    </location>
</feature>
<name>A0ABV8J451_9ACTN</name>
<reference evidence="4" key="1">
    <citation type="journal article" date="2019" name="Int. J. Syst. Evol. Microbiol.">
        <title>The Global Catalogue of Microorganisms (GCM) 10K type strain sequencing project: providing services to taxonomists for standard genome sequencing and annotation.</title>
        <authorList>
            <consortium name="The Broad Institute Genomics Platform"/>
            <consortium name="The Broad Institute Genome Sequencing Center for Infectious Disease"/>
            <person name="Wu L."/>
            <person name="Ma J."/>
        </authorList>
    </citation>
    <scope>NUCLEOTIDE SEQUENCE [LARGE SCALE GENOMIC DNA]</scope>
    <source>
        <strain evidence="4">TBRC 5832</strain>
    </source>
</reference>
<feature type="transmembrane region" description="Helical" evidence="2">
    <location>
        <begin position="196"/>
        <end position="216"/>
    </location>
</feature>
<dbReference type="PANTHER" id="PTHR40659">
    <property type="entry name" value="NICKEL/COBALT EFFLUX SYSTEM RCNA"/>
    <property type="match status" value="1"/>
</dbReference>
<feature type="transmembrane region" description="Helical" evidence="2">
    <location>
        <begin position="344"/>
        <end position="367"/>
    </location>
</feature>
<keyword evidence="2" id="KW-0472">Membrane</keyword>
<evidence type="ECO:0000313" key="3">
    <source>
        <dbReference type="EMBL" id="MFC4069792.1"/>
    </source>
</evidence>
<keyword evidence="2" id="KW-1133">Transmembrane helix</keyword>
<feature type="transmembrane region" description="Helical" evidence="2">
    <location>
        <begin position="265"/>
        <end position="288"/>
    </location>
</feature>
<accession>A0ABV8J451</accession>